<gene>
    <name evidence="12" type="primary">LOC102801473</name>
</gene>
<dbReference type="InterPro" id="IPR050943">
    <property type="entry name" value="Glycosyltr_29_Sialyltrsf"/>
</dbReference>
<name>A0ABM0MYE8_SACKO</name>
<evidence type="ECO:0000313" key="11">
    <source>
        <dbReference type="Proteomes" id="UP000694865"/>
    </source>
</evidence>
<keyword evidence="5" id="KW-0812">Transmembrane</keyword>
<comment type="subcellular location">
    <subcellularLocation>
        <location evidence="1">Golgi apparatus membrane</location>
        <topology evidence="1">Single-pass type II membrane protein</topology>
    </subcellularLocation>
</comment>
<evidence type="ECO:0000256" key="3">
    <source>
        <dbReference type="ARBA" id="ARBA00022676"/>
    </source>
</evidence>
<evidence type="ECO:0000256" key="6">
    <source>
        <dbReference type="ARBA" id="ARBA00022968"/>
    </source>
</evidence>
<keyword evidence="7" id="KW-1133">Transmembrane helix</keyword>
<dbReference type="InterPro" id="IPR038578">
    <property type="entry name" value="GT29-like_sf"/>
</dbReference>
<organism evidence="11 12">
    <name type="scientific">Saccoglossus kowalevskii</name>
    <name type="common">Acorn worm</name>
    <dbReference type="NCBI Taxonomy" id="10224"/>
    <lineage>
        <taxon>Eukaryota</taxon>
        <taxon>Metazoa</taxon>
        <taxon>Hemichordata</taxon>
        <taxon>Enteropneusta</taxon>
        <taxon>Harrimaniidae</taxon>
        <taxon>Saccoglossus</taxon>
    </lineage>
</organism>
<evidence type="ECO:0000256" key="7">
    <source>
        <dbReference type="ARBA" id="ARBA00022989"/>
    </source>
</evidence>
<keyword evidence="6" id="KW-0735">Signal-anchor</keyword>
<dbReference type="RefSeq" id="XP_006825039.1">
    <property type="nucleotide sequence ID" value="XM_006824976.1"/>
</dbReference>
<keyword evidence="3" id="KW-0328">Glycosyltransferase</keyword>
<keyword evidence="9" id="KW-0472">Membrane</keyword>
<dbReference type="InterPro" id="IPR001675">
    <property type="entry name" value="Glyco_trans_29"/>
</dbReference>
<evidence type="ECO:0000256" key="1">
    <source>
        <dbReference type="ARBA" id="ARBA00004323"/>
    </source>
</evidence>
<dbReference type="GeneID" id="102801473"/>
<keyword evidence="8" id="KW-0333">Golgi apparatus</keyword>
<evidence type="ECO:0000256" key="8">
    <source>
        <dbReference type="ARBA" id="ARBA00023034"/>
    </source>
</evidence>
<keyword evidence="4" id="KW-0808">Transferase</keyword>
<evidence type="ECO:0000256" key="2">
    <source>
        <dbReference type="ARBA" id="ARBA00006003"/>
    </source>
</evidence>
<evidence type="ECO:0000256" key="4">
    <source>
        <dbReference type="ARBA" id="ARBA00022679"/>
    </source>
</evidence>
<accession>A0ABM0MYE8</accession>
<keyword evidence="10" id="KW-0325">Glycoprotein</keyword>
<dbReference type="PANTHER" id="PTHR11987:SF36">
    <property type="entry name" value="SIA-ALPHA-2,3-GAL-BETA-1,4-GLCNAC-R:ALPHA 2,8-SIALYLTRANSFERASE"/>
    <property type="match status" value="1"/>
</dbReference>
<dbReference type="CDD" id="cd23963">
    <property type="entry name" value="GT29_ST8SIA"/>
    <property type="match status" value="1"/>
</dbReference>
<dbReference type="Gene3D" id="3.90.1480.20">
    <property type="entry name" value="Glycosyl transferase family 29"/>
    <property type="match status" value="1"/>
</dbReference>
<reference evidence="12" key="1">
    <citation type="submission" date="2025-08" db="UniProtKB">
        <authorList>
            <consortium name="RefSeq"/>
        </authorList>
    </citation>
    <scope>IDENTIFICATION</scope>
    <source>
        <tissue evidence="12">Testes</tissue>
    </source>
</reference>
<keyword evidence="11" id="KW-1185">Reference proteome</keyword>
<proteinExistence type="inferred from homology"/>
<evidence type="ECO:0000256" key="9">
    <source>
        <dbReference type="ARBA" id="ARBA00023136"/>
    </source>
</evidence>
<dbReference type="PANTHER" id="PTHR11987">
    <property type="entry name" value="ALPHA-2,8-SIALYLTRANSFERASE"/>
    <property type="match status" value="1"/>
</dbReference>
<comment type="similarity">
    <text evidence="2">Belongs to the glycosyltransferase 29 family.</text>
</comment>
<evidence type="ECO:0000256" key="5">
    <source>
        <dbReference type="ARBA" id="ARBA00022692"/>
    </source>
</evidence>
<protein>
    <submittedName>
        <fullName evidence="12">Alpha-2,8-sialyltransferase 8B-like</fullName>
    </submittedName>
</protein>
<evidence type="ECO:0000256" key="10">
    <source>
        <dbReference type="ARBA" id="ARBA00023180"/>
    </source>
</evidence>
<sequence>MDLDQSNWIPLNKSTYHLPRQKNCAVVGNSGILRNSACGEDIDSNDFVFRCNVPDVDNYVKDVGHKTNVNIVFQTTMLELYDLCTNATLNESTLAERLNVLNGSIIWYPESFKSKIVTNETVKLVLKCIETKFNLQFQFAVSALGFTGNMRRLLNLKKPTTGMRAIVAALSLCEHVNVYGFYPYIFDQNGKNVSYHYYGPFFRLDSFDTSHNYSAEFHTLQTLDNRNVLRLFTNDCKH</sequence>
<dbReference type="Proteomes" id="UP000694865">
    <property type="component" value="Unplaced"/>
</dbReference>
<evidence type="ECO:0000313" key="12">
    <source>
        <dbReference type="RefSeq" id="XP_006825039.1"/>
    </source>
</evidence>
<dbReference type="Pfam" id="PF00777">
    <property type="entry name" value="Glyco_transf_29"/>
    <property type="match status" value="1"/>
</dbReference>